<dbReference type="InterPro" id="IPR001296">
    <property type="entry name" value="Glyco_trans_1"/>
</dbReference>
<sequence length="386" mass="42570">MAAAVTAGSATGRPLTVLQLLPDLRGGGVERGTLEVADELVRRGHRSLVISNGGELVQPLEAGGSEHLCWPIGVKSLRTLALVPGLRRLLRQRQVDIVHARSRLPAWILWLAWRGMDPARRPRLVTTVHGLYSVSRYSAVMTRGERVIAVSETVRDYILRNYPETDPGRIELIHRGVDRDAFPRGYTPAESWRTTWYSRYPSLREGPVLTLAGRLTRLKGHHAFIDLVAALRAGGRPVTGLIVGGEDPRRRGYAAELRQRVAELGLERALLFTGQRQDIREIYAVSDLVFSLSGKPESFGRTVVEALSMGVPVIGWDHGGVGEVLARLLPAGAVPLNDGDALLRRTVDFLERPPVVAGFDDFRLQTMLDKTLMLYQALAADRNAAR</sequence>
<accession>A0A831RPR9</accession>
<dbReference type="Proteomes" id="UP000886251">
    <property type="component" value="Unassembled WGS sequence"/>
</dbReference>
<dbReference type="EMBL" id="DRKP01000156">
    <property type="protein sequence ID" value="HEB97231.1"/>
    <property type="molecule type" value="Genomic_DNA"/>
</dbReference>
<feature type="domain" description="Glycosyltransferase subfamily 4-like N-terminal" evidence="2">
    <location>
        <begin position="27"/>
        <end position="180"/>
    </location>
</feature>
<organism evidence="3">
    <name type="scientific">Sedimenticola thiotaurini</name>
    <dbReference type="NCBI Taxonomy" id="1543721"/>
    <lineage>
        <taxon>Bacteria</taxon>
        <taxon>Pseudomonadati</taxon>
        <taxon>Pseudomonadota</taxon>
        <taxon>Gammaproteobacteria</taxon>
        <taxon>Chromatiales</taxon>
        <taxon>Sedimenticolaceae</taxon>
        <taxon>Sedimenticola</taxon>
    </lineage>
</organism>
<dbReference type="Pfam" id="PF00534">
    <property type="entry name" value="Glycos_transf_1"/>
    <property type="match status" value="1"/>
</dbReference>
<evidence type="ECO:0000259" key="2">
    <source>
        <dbReference type="Pfam" id="PF13439"/>
    </source>
</evidence>
<dbReference type="Gene3D" id="3.40.50.2000">
    <property type="entry name" value="Glycogen Phosphorylase B"/>
    <property type="match status" value="2"/>
</dbReference>
<evidence type="ECO:0000313" key="3">
    <source>
        <dbReference type="EMBL" id="HEB97231.1"/>
    </source>
</evidence>
<dbReference type="GO" id="GO:0016757">
    <property type="term" value="F:glycosyltransferase activity"/>
    <property type="evidence" value="ECO:0007669"/>
    <property type="project" value="InterPro"/>
</dbReference>
<dbReference type="InterPro" id="IPR028098">
    <property type="entry name" value="Glyco_trans_4-like_N"/>
</dbReference>
<gene>
    <name evidence="3" type="ORF">ENI96_12490</name>
</gene>
<name>A0A831RPR9_9GAMM</name>
<dbReference type="GO" id="GO:1901135">
    <property type="term" value="P:carbohydrate derivative metabolic process"/>
    <property type="evidence" value="ECO:0007669"/>
    <property type="project" value="UniProtKB-ARBA"/>
</dbReference>
<proteinExistence type="predicted"/>
<dbReference type="Pfam" id="PF13439">
    <property type="entry name" value="Glyco_transf_4"/>
    <property type="match status" value="1"/>
</dbReference>
<evidence type="ECO:0000259" key="1">
    <source>
        <dbReference type="Pfam" id="PF00534"/>
    </source>
</evidence>
<dbReference type="SUPFAM" id="SSF53756">
    <property type="entry name" value="UDP-Glycosyltransferase/glycogen phosphorylase"/>
    <property type="match status" value="1"/>
</dbReference>
<dbReference type="CDD" id="cd03819">
    <property type="entry name" value="GT4_WavL-like"/>
    <property type="match status" value="1"/>
</dbReference>
<dbReference type="AlphaFoldDB" id="A0A831RPR9"/>
<reference evidence="3" key="1">
    <citation type="journal article" date="2020" name="mSystems">
        <title>Genome- and Community-Level Interaction Insights into Carbon Utilization and Element Cycling Functions of Hydrothermarchaeota in Hydrothermal Sediment.</title>
        <authorList>
            <person name="Zhou Z."/>
            <person name="Liu Y."/>
            <person name="Xu W."/>
            <person name="Pan J."/>
            <person name="Luo Z.H."/>
            <person name="Li M."/>
        </authorList>
    </citation>
    <scope>NUCLEOTIDE SEQUENCE [LARGE SCALE GENOMIC DNA]</scope>
    <source>
        <strain evidence="3">HyVt-443</strain>
    </source>
</reference>
<comment type="caution">
    <text evidence="3">The sequence shown here is derived from an EMBL/GenBank/DDBJ whole genome shotgun (WGS) entry which is preliminary data.</text>
</comment>
<protein>
    <submittedName>
        <fullName evidence="3">Glycosyltransferase</fullName>
    </submittedName>
</protein>
<dbReference type="PANTHER" id="PTHR12526">
    <property type="entry name" value="GLYCOSYLTRANSFERASE"/>
    <property type="match status" value="1"/>
</dbReference>
<dbReference type="PANTHER" id="PTHR12526:SF638">
    <property type="entry name" value="SPORE COAT PROTEIN SA"/>
    <property type="match status" value="1"/>
</dbReference>
<feature type="domain" description="Glycosyl transferase family 1" evidence="1">
    <location>
        <begin position="205"/>
        <end position="330"/>
    </location>
</feature>